<reference evidence="10" key="1">
    <citation type="submission" date="2020-12" db="EMBL/GenBank/DDBJ databases">
        <title>Desulfobium dissulfuricans gen. nov., sp. nov., a novel mesophilic, sulfate-reducing bacterium isolated from a deep-sea hydrothermal vent.</title>
        <authorList>
            <person name="Hashimoto Y."/>
            <person name="Tame A."/>
            <person name="Sawayama S."/>
            <person name="Miyazaki J."/>
            <person name="Takai K."/>
            <person name="Nakagawa S."/>
        </authorList>
    </citation>
    <scope>NUCLEOTIDE SEQUENCE</scope>
    <source>
        <strain evidence="10">GF1</strain>
    </source>
</reference>
<dbReference type="Gene3D" id="3.40.50.280">
    <property type="entry name" value="Cobalamin-binding domain"/>
    <property type="match status" value="1"/>
</dbReference>
<comment type="cofactor">
    <cofactor evidence="1">
        <name>[4Fe-4S] cluster</name>
        <dbReference type="ChEBI" id="CHEBI:49883"/>
    </cofactor>
</comment>
<keyword evidence="3" id="KW-0808">Transferase</keyword>
<dbReference type="KEGG" id="ddu:GF1_08780"/>
<keyword evidence="2" id="KW-0489">Methyltransferase</keyword>
<keyword evidence="4" id="KW-0949">S-adenosyl-L-methionine</keyword>
<dbReference type="GO" id="GO:0051539">
    <property type="term" value="F:4 iron, 4 sulfur cluster binding"/>
    <property type="evidence" value="ECO:0007669"/>
    <property type="project" value="UniProtKB-KW"/>
</dbReference>
<evidence type="ECO:0000256" key="1">
    <source>
        <dbReference type="ARBA" id="ARBA00001966"/>
    </source>
</evidence>
<proteinExistence type="predicted"/>
<evidence type="ECO:0000259" key="8">
    <source>
        <dbReference type="PROSITE" id="PS51332"/>
    </source>
</evidence>
<dbReference type="EMBL" id="AP024233">
    <property type="protein sequence ID" value="BCO08502.1"/>
    <property type="molecule type" value="Genomic_DNA"/>
</dbReference>
<dbReference type="PANTHER" id="PTHR43409">
    <property type="entry name" value="ANAEROBIC MAGNESIUM-PROTOPORPHYRIN IX MONOMETHYL ESTER CYCLASE-RELATED"/>
    <property type="match status" value="1"/>
</dbReference>
<dbReference type="CDD" id="cd02068">
    <property type="entry name" value="radical_SAM_B12_BD"/>
    <property type="match status" value="1"/>
</dbReference>
<dbReference type="SFLD" id="SFLDG01123">
    <property type="entry name" value="methyltransferase_(Class_B)"/>
    <property type="match status" value="1"/>
</dbReference>
<dbReference type="SFLD" id="SFLDS00029">
    <property type="entry name" value="Radical_SAM"/>
    <property type="match status" value="1"/>
</dbReference>
<dbReference type="Proteomes" id="UP001063350">
    <property type="component" value="Chromosome"/>
</dbReference>
<keyword evidence="5" id="KW-0479">Metal-binding</keyword>
<dbReference type="Pfam" id="PF02310">
    <property type="entry name" value="B12-binding"/>
    <property type="match status" value="1"/>
</dbReference>
<dbReference type="InterPro" id="IPR006158">
    <property type="entry name" value="Cobalamin-bd"/>
</dbReference>
<evidence type="ECO:0000256" key="7">
    <source>
        <dbReference type="ARBA" id="ARBA00023014"/>
    </source>
</evidence>
<dbReference type="InterPro" id="IPR007197">
    <property type="entry name" value="rSAM"/>
</dbReference>
<dbReference type="PROSITE" id="PS51332">
    <property type="entry name" value="B12_BINDING"/>
    <property type="match status" value="1"/>
</dbReference>
<dbReference type="CDD" id="cd01335">
    <property type="entry name" value="Radical_SAM"/>
    <property type="match status" value="1"/>
</dbReference>
<evidence type="ECO:0000256" key="4">
    <source>
        <dbReference type="ARBA" id="ARBA00022691"/>
    </source>
</evidence>
<keyword evidence="11" id="KW-1185">Reference proteome</keyword>
<feature type="domain" description="B12-binding" evidence="8">
    <location>
        <begin position="2"/>
        <end position="128"/>
    </location>
</feature>
<dbReference type="Gene3D" id="3.80.30.20">
    <property type="entry name" value="tm_1862 like domain"/>
    <property type="match status" value="1"/>
</dbReference>
<keyword evidence="6" id="KW-0408">Iron</keyword>
<evidence type="ECO:0000259" key="9">
    <source>
        <dbReference type="PROSITE" id="PS51918"/>
    </source>
</evidence>
<evidence type="ECO:0000313" key="10">
    <source>
        <dbReference type="EMBL" id="BCO08502.1"/>
    </source>
</evidence>
<feature type="domain" description="Radical SAM core" evidence="9">
    <location>
        <begin position="170"/>
        <end position="396"/>
    </location>
</feature>
<sequence>MKITLLVTSLKEDELHKRQLPLGIGYLASYVEKHLPDVTVDITADINDIFLQKPDLVGISSVSQCFNAALEHARKIKKHLAIPVLLGGYHVTSLPQQLQSCFDAGVIGEGETTFLNLVRLLQDEGAFSPSSLRHIPGICYHDESGTVKITEPVEPLSSIDLLPYPKRNISPGAKNIFQFSSRGCIYRCKFCASSRHWRKFRPHSAAYFVQELKYLQKTYDATSIHLLDDLFFADPKRVREIVTMMRTEGLSDQFRFDSFISSNLASRDILLMAREMGFTSIKFGGETGSDRLLKEIKGPHASVAHHQRCINLCRELGLDVRASFIFGSPGETEEDLELTYQFLKRNKGVLKIHGFYLTMPIPGTPYWDLAMQKGLVSEDMDWSRLNIDYLKKESFDLEKAIYLNEENVSRTTLKHYFETFRKEFEFFQG</sequence>
<dbReference type="PROSITE" id="PS51918">
    <property type="entry name" value="RADICAL_SAM"/>
    <property type="match status" value="1"/>
</dbReference>
<dbReference type="GO" id="GO:0031419">
    <property type="term" value="F:cobalamin binding"/>
    <property type="evidence" value="ECO:0007669"/>
    <property type="project" value="InterPro"/>
</dbReference>
<dbReference type="GO" id="GO:0046872">
    <property type="term" value="F:metal ion binding"/>
    <property type="evidence" value="ECO:0007669"/>
    <property type="project" value="UniProtKB-KW"/>
</dbReference>
<dbReference type="InterPro" id="IPR034466">
    <property type="entry name" value="Methyltransferase_Class_B"/>
</dbReference>
<evidence type="ECO:0000256" key="6">
    <source>
        <dbReference type="ARBA" id="ARBA00023004"/>
    </source>
</evidence>
<dbReference type="SUPFAM" id="SSF102114">
    <property type="entry name" value="Radical SAM enzymes"/>
    <property type="match status" value="1"/>
</dbReference>
<protein>
    <submittedName>
        <fullName evidence="10">B12-binding domain-containing radical SAM protein</fullName>
    </submittedName>
</protein>
<evidence type="ECO:0000256" key="5">
    <source>
        <dbReference type="ARBA" id="ARBA00022723"/>
    </source>
</evidence>
<dbReference type="PANTHER" id="PTHR43409:SF7">
    <property type="entry name" value="BLL1977 PROTEIN"/>
    <property type="match status" value="1"/>
</dbReference>
<dbReference type="InterPro" id="IPR023404">
    <property type="entry name" value="rSAM_horseshoe"/>
</dbReference>
<gene>
    <name evidence="10" type="ORF">GF1_08780</name>
</gene>
<accession>A0A915XJB4</accession>
<name>A0A915XJB4_9BACT</name>
<evidence type="ECO:0000313" key="11">
    <source>
        <dbReference type="Proteomes" id="UP001063350"/>
    </source>
</evidence>
<dbReference type="SFLD" id="SFLDG01082">
    <property type="entry name" value="B12-binding_domain_containing"/>
    <property type="match status" value="1"/>
</dbReference>
<evidence type="ECO:0000256" key="3">
    <source>
        <dbReference type="ARBA" id="ARBA00022679"/>
    </source>
</evidence>
<dbReference type="SMART" id="SM00729">
    <property type="entry name" value="Elp3"/>
    <property type="match status" value="1"/>
</dbReference>
<dbReference type="InterPro" id="IPR051198">
    <property type="entry name" value="BchE-like"/>
</dbReference>
<dbReference type="RefSeq" id="WP_267928408.1">
    <property type="nucleotide sequence ID" value="NZ_AP024233.1"/>
</dbReference>
<dbReference type="InterPro" id="IPR006638">
    <property type="entry name" value="Elp3/MiaA/NifB-like_rSAM"/>
</dbReference>
<keyword evidence="7" id="KW-0411">Iron-sulfur</keyword>
<dbReference type="AlphaFoldDB" id="A0A915XJB4"/>
<dbReference type="Pfam" id="PF04055">
    <property type="entry name" value="Radical_SAM"/>
    <property type="match status" value="1"/>
</dbReference>
<dbReference type="InterPro" id="IPR058240">
    <property type="entry name" value="rSAM_sf"/>
</dbReference>
<dbReference type="GO" id="GO:0003824">
    <property type="term" value="F:catalytic activity"/>
    <property type="evidence" value="ECO:0007669"/>
    <property type="project" value="InterPro"/>
</dbReference>
<organism evidence="10 11">
    <name type="scientific">Desulfolithobacter dissulfuricans</name>
    <dbReference type="NCBI Taxonomy" id="2795293"/>
    <lineage>
        <taxon>Bacteria</taxon>
        <taxon>Pseudomonadati</taxon>
        <taxon>Thermodesulfobacteriota</taxon>
        <taxon>Desulfobulbia</taxon>
        <taxon>Desulfobulbales</taxon>
        <taxon>Desulfobulbaceae</taxon>
        <taxon>Desulfolithobacter</taxon>
    </lineage>
</organism>
<evidence type="ECO:0000256" key="2">
    <source>
        <dbReference type="ARBA" id="ARBA00022603"/>
    </source>
</evidence>